<gene>
    <name evidence="3" type="ORF">CKY39_26805</name>
</gene>
<evidence type="ECO:0000313" key="4">
    <source>
        <dbReference type="Proteomes" id="UP000217154"/>
    </source>
</evidence>
<evidence type="ECO:0000256" key="1">
    <source>
        <dbReference type="SAM" id="MobiDB-lite"/>
    </source>
</evidence>
<organism evidence="3 4">
    <name type="scientific">Variovorax boronicumulans</name>
    <dbReference type="NCBI Taxonomy" id="436515"/>
    <lineage>
        <taxon>Bacteria</taxon>
        <taxon>Pseudomonadati</taxon>
        <taxon>Pseudomonadota</taxon>
        <taxon>Betaproteobacteria</taxon>
        <taxon>Burkholderiales</taxon>
        <taxon>Comamonadaceae</taxon>
        <taxon>Variovorax</taxon>
    </lineage>
</organism>
<feature type="region of interest" description="Disordered" evidence="1">
    <location>
        <begin position="71"/>
        <end position="96"/>
    </location>
</feature>
<proteinExistence type="predicted"/>
<dbReference type="RefSeq" id="WP_095746590.1">
    <property type="nucleotide sequence ID" value="NZ_CP023284.1"/>
</dbReference>
<dbReference type="AlphaFoldDB" id="A0A250DR61"/>
<feature type="transmembrane region" description="Helical" evidence="2">
    <location>
        <begin position="20"/>
        <end position="44"/>
    </location>
</feature>
<dbReference type="Proteomes" id="UP000217154">
    <property type="component" value="Chromosome"/>
</dbReference>
<protein>
    <submittedName>
        <fullName evidence="3">Nitrogen fixation protein FixH</fullName>
    </submittedName>
</protein>
<name>A0A250DR61_9BURK</name>
<keyword evidence="2" id="KW-0472">Membrane</keyword>
<evidence type="ECO:0000313" key="3">
    <source>
        <dbReference type="EMBL" id="ATA56443.1"/>
    </source>
</evidence>
<dbReference type="EMBL" id="CP023284">
    <property type="protein sequence ID" value="ATA56443.1"/>
    <property type="molecule type" value="Genomic_DNA"/>
</dbReference>
<keyword evidence="2" id="KW-1133">Transmembrane helix</keyword>
<reference evidence="3 4" key="1">
    <citation type="submission" date="2017-09" db="EMBL/GenBank/DDBJ databases">
        <title>The diverse metabolic capabilities of V. boronicumulans make it an excellent choice for continued studies on novel biodegradation.</title>
        <authorList>
            <person name="Sun S."/>
        </authorList>
    </citation>
    <scope>NUCLEOTIDE SEQUENCE [LARGE SCALE GENOMIC DNA]</scope>
    <source>
        <strain evidence="3 4">J1</strain>
    </source>
</reference>
<dbReference type="InterPro" id="IPR008620">
    <property type="entry name" value="FixH"/>
</dbReference>
<accession>A0A250DR61</accession>
<keyword evidence="2" id="KW-0812">Transmembrane</keyword>
<evidence type="ECO:0000256" key="2">
    <source>
        <dbReference type="SAM" id="Phobius"/>
    </source>
</evidence>
<dbReference type="Pfam" id="PF05751">
    <property type="entry name" value="FixH"/>
    <property type="match status" value="1"/>
</dbReference>
<sequence>MNDALPMNAPATSGPWWRYLLVWLVIAGPAAVVLASIATVWLALRTPEVLVSEDYYREGIEINRTLADKKRMPAQAGRNHAATPEDDVPVPRRGAQ</sequence>
<dbReference type="KEGG" id="vbo:CKY39_26805"/>